<keyword evidence="2 5" id="KW-0812">Transmembrane</keyword>
<feature type="transmembrane region" description="Helical" evidence="5">
    <location>
        <begin position="47"/>
        <end position="69"/>
    </location>
</feature>
<dbReference type="EMBL" id="CP119391">
    <property type="protein sequence ID" value="WNK19608.1"/>
    <property type="molecule type" value="Genomic_DNA"/>
</dbReference>
<reference evidence="6 7" key="1">
    <citation type="submission" date="2023-03" db="EMBL/GenBank/DDBJ databases">
        <title>Halomonas sp. nov., isolated from Korean tranditional fermented seafood 'Jeotgal'.</title>
        <authorList>
            <person name="Kim B."/>
            <person name="Shin N.-R."/>
        </authorList>
    </citation>
    <scope>NUCLEOTIDE SEQUENCE [LARGE SCALE GENOMIC DNA]</scope>
    <source>
        <strain evidence="6 7">SG2L-4</strain>
    </source>
</reference>
<evidence type="ECO:0000313" key="6">
    <source>
        <dbReference type="EMBL" id="WNK19608.1"/>
    </source>
</evidence>
<organism evidence="6 7">
    <name type="scientific">Halomonas piscis</name>
    <dbReference type="NCBI Taxonomy" id="3031727"/>
    <lineage>
        <taxon>Bacteria</taxon>
        <taxon>Pseudomonadati</taxon>
        <taxon>Pseudomonadota</taxon>
        <taxon>Gammaproteobacteria</taxon>
        <taxon>Oceanospirillales</taxon>
        <taxon>Halomonadaceae</taxon>
        <taxon>Halomonas</taxon>
    </lineage>
</organism>
<evidence type="ECO:0000256" key="1">
    <source>
        <dbReference type="ARBA" id="ARBA00022475"/>
    </source>
</evidence>
<keyword evidence="3 5" id="KW-1133">Transmembrane helix</keyword>
<dbReference type="Proteomes" id="UP001301869">
    <property type="component" value="Chromosome"/>
</dbReference>
<evidence type="ECO:0000313" key="7">
    <source>
        <dbReference type="Proteomes" id="UP001301869"/>
    </source>
</evidence>
<proteinExistence type="predicted"/>
<dbReference type="Pfam" id="PF07869">
    <property type="entry name" value="DUF1656"/>
    <property type="match status" value="1"/>
</dbReference>
<accession>A0ABY9YXK7</accession>
<feature type="transmembrane region" description="Helical" evidence="5">
    <location>
        <begin position="16"/>
        <end position="35"/>
    </location>
</feature>
<dbReference type="InterPro" id="IPR012451">
    <property type="entry name" value="DUF1656"/>
</dbReference>
<sequence>MGLHEITLGGLLLPPMLLYVALGLAATLLLRALLYRLQKGRRPWYEAWFDTALFVLCTAAAAYVFSASFPATGAF</sequence>
<evidence type="ECO:0000256" key="4">
    <source>
        <dbReference type="ARBA" id="ARBA00023136"/>
    </source>
</evidence>
<dbReference type="RefSeq" id="WP_311882970.1">
    <property type="nucleotide sequence ID" value="NZ_CP119391.1"/>
</dbReference>
<gene>
    <name evidence="6" type="ORF">P1P91_12290</name>
</gene>
<evidence type="ECO:0000256" key="3">
    <source>
        <dbReference type="ARBA" id="ARBA00022989"/>
    </source>
</evidence>
<keyword evidence="7" id="KW-1185">Reference proteome</keyword>
<evidence type="ECO:0000256" key="2">
    <source>
        <dbReference type="ARBA" id="ARBA00022692"/>
    </source>
</evidence>
<name>A0ABY9YXK7_9GAMM</name>
<evidence type="ECO:0000256" key="5">
    <source>
        <dbReference type="SAM" id="Phobius"/>
    </source>
</evidence>
<protein>
    <submittedName>
        <fullName evidence="6">DUF1656 domain-containing protein</fullName>
    </submittedName>
</protein>
<keyword evidence="1" id="KW-1003">Cell membrane</keyword>
<keyword evidence="4 5" id="KW-0472">Membrane</keyword>